<dbReference type="EMBL" id="QWGB01000009">
    <property type="protein sequence ID" value="RIJ21291.1"/>
    <property type="molecule type" value="Genomic_DNA"/>
</dbReference>
<organism evidence="4 5">
    <name type="scientific">Henriciella barbarensis</name>
    <dbReference type="NCBI Taxonomy" id="86342"/>
    <lineage>
        <taxon>Bacteria</taxon>
        <taxon>Pseudomonadati</taxon>
        <taxon>Pseudomonadota</taxon>
        <taxon>Alphaproteobacteria</taxon>
        <taxon>Hyphomonadales</taxon>
        <taxon>Hyphomonadaceae</taxon>
        <taxon>Henriciella</taxon>
    </lineage>
</organism>
<dbReference type="AlphaFoldDB" id="A0A399QS33"/>
<reference evidence="4 5" key="1">
    <citation type="submission" date="2018-08" db="EMBL/GenBank/DDBJ databases">
        <title>Henriciella mobilis sp. nov., isolated from seawater.</title>
        <authorList>
            <person name="Cheng H."/>
            <person name="Wu Y.-H."/>
            <person name="Xu X.-W."/>
            <person name="Guo L.-L."/>
        </authorList>
    </citation>
    <scope>NUCLEOTIDE SEQUENCE [LARGE SCALE GENOMIC DNA]</scope>
    <source>
        <strain evidence="4 5">CCUG66934</strain>
    </source>
</reference>
<sequence length="483" mass="52735">MLTTRLRNLFTNKRGNVAVIWAFAILPILAVVGLTLDSQIAFSKKSRVQQSLDSAVLAGARMLQSSNSQENGRTHAETYFDSLVANNAGLNCEPVVISYPADEEIRADVRCFQDTAMSGIVGRSQLEFNVTSTATYGVGKLDVAFVFDISGSMNSHGRLASLKLAAADAATTLLPLPGSSSDGDVRIAMVAYNGMIDAGQYFEEVTGLTKNRTYTASYTGQAEECEWVCRFAIGRYCLSWINQCRDVERELTATKSVNSTCVYERDGDFRFDEHQPTQRSTPDLIDTLPAGQRRATTDGTNSSGYLSTAYAEYDSYRNSWNVVGDDCLSVKPFELSDNATQIQLYIQSLYANGGTAGHQGIAWGWYLISPEWSDVFDNSAEPLSYDEPDTTKAMIIMTDGEFNSHLYGSQGNSTEQARALCDSIKEENVVIFTIAFQAPPAGEDVLNYCASSGEHAFKASNGAELSASYQSIATSISDLRIKY</sequence>
<keyword evidence="2" id="KW-1133">Transmembrane helix</keyword>
<name>A0A399QS33_9PROT</name>
<feature type="region of interest" description="Disordered" evidence="1">
    <location>
        <begin position="272"/>
        <end position="300"/>
    </location>
</feature>
<dbReference type="Proteomes" id="UP000265431">
    <property type="component" value="Unassembled WGS sequence"/>
</dbReference>
<keyword evidence="2" id="KW-0812">Transmembrane</keyword>
<protein>
    <submittedName>
        <fullName evidence="4">VWA domain-containing protein</fullName>
    </submittedName>
</protein>
<dbReference type="InterPro" id="IPR028087">
    <property type="entry name" value="Tad_N"/>
</dbReference>
<feature type="domain" description="VWFA" evidence="3">
    <location>
        <begin position="246"/>
        <end position="472"/>
    </location>
</feature>
<comment type="caution">
    <text evidence="4">The sequence shown here is derived from an EMBL/GenBank/DDBJ whole genome shotgun (WGS) entry which is preliminary data.</text>
</comment>
<dbReference type="SUPFAM" id="SSF53300">
    <property type="entry name" value="vWA-like"/>
    <property type="match status" value="1"/>
</dbReference>
<dbReference type="InterPro" id="IPR002035">
    <property type="entry name" value="VWF_A"/>
</dbReference>
<evidence type="ECO:0000313" key="5">
    <source>
        <dbReference type="Proteomes" id="UP000265431"/>
    </source>
</evidence>
<evidence type="ECO:0000313" key="4">
    <source>
        <dbReference type="EMBL" id="RIJ21291.1"/>
    </source>
</evidence>
<accession>A0A399QS33</accession>
<proteinExistence type="predicted"/>
<dbReference type="Pfam" id="PF13400">
    <property type="entry name" value="Tad"/>
    <property type="match status" value="1"/>
</dbReference>
<dbReference type="PROSITE" id="PS50234">
    <property type="entry name" value="VWFA"/>
    <property type="match status" value="1"/>
</dbReference>
<keyword evidence="2" id="KW-0472">Membrane</keyword>
<dbReference type="InterPro" id="IPR036465">
    <property type="entry name" value="vWFA_dom_sf"/>
</dbReference>
<evidence type="ECO:0000259" key="3">
    <source>
        <dbReference type="PROSITE" id="PS50234"/>
    </source>
</evidence>
<keyword evidence="5" id="KW-1185">Reference proteome</keyword>
<dbReference type="Gene3D" id="3.40.50.410">
    <property type="entry name" value="von Willebrand factor, type A domain"/>
    <property type="match status" value="2"/>
</dbReference>
<dbReference type="RefSeq" id="WP_119380443.1">
    <property type="nucleotide sequence ID" value="NZ_QWGB01000009.1"/>
</dbReference>
<feature type="transmembrane region" description="Helical" evidence="2">
    <location>
        <begin position="20"/>
        <end position="42"/>
    </location>
</feature>
<evidence type="ECO:0000256" key="2">
    <source>
        <dbReference type="SAM" id="Phobius"/>
    </source>
</evidence>
<gene>
    <name evidence="4" type="ORF">D1224_13300</name>
</gene>
<dbReference type="OrthoDB" id="7522752at2"/>
<evidence type="ECO:0000256" key="1">
    <source>
        <dbReference type="SAM" id="MobiDB-lite"/>
    </source>
</evidence>